<evidence type="ECO:0000313" key="6">
    <source>
        <dbReference type="EMBL" id="KXX65594.1"/>
    </source>
</evidence>
<proteinExistence type="predicted"/>
<accession>A0ABR5VJC8</accession>
<feature type="domain" description="Methyl-accepting transducer" evidence="5">
    <location>
        <begin position="32"/>
        <end position="268"/>
    </location>
</feature>
<dbReference type="Gene3D" id="6.10.250.3200">
    <property type="match status" value="1"/>
</dbReference>
<evidence type="ECO:0000259" key="5">
    <source>
        <dbReference type="PROSITE" id="PS50111"/>
    </source>
</evidence>
<sequence length="374" mass="40706">MFVAKSTHQRMVQQLREEHAALQAENSRLREELEQTRTALAEARDAGVREDQLNTLMASQNTHTRASLQDIQANLAGSVEDAKHTLRTVTGVTDEFTGVADELVSISGFLATLAGTAGEANQVVGRLSAHAASINAVLGLIRTISEQTNLLALNAAIEAARAGEAGRGFAVVADEVRALADKTRAAITDTHDDIQEMIAAVGSVERISTTLVDGVREVDGKVGDFKHRLDHLHGEVDTAFGDVRRVSDSVFMSLAKLDHVLWKVNTYASVAARAPVFDLVDHHHCRLGQWYEHGDGEAFFSAAAHYRDLEPPHARVHQATGQIFELLTQTPPDYAALRAALEEMEDDSRQVFLILDSIRADIEHETATVDRSAA</sequence>
<dbReference type="PROSITE" id="PS50111">
    <property type="entry name" value="CHEMOTAXIS_TRANSDUC_2"/>
    <property type="match status" value="1"/>
</dbReference>
<reference evidence="6 7" key="1">
    <citation type="submission" date="2016-02" db="EMBL/GenBank/DDBJ databases">
        <title>Genome sequence of Marichromatium gracile YL-28, a purple sulfur bacterium.</title>
        <authorList>
            <person name="Zhao C."/>
            <person name="Hong X."/>
            <person name="Chen S."/>
            <person name="Yang S."/>
        </authorList>
    </citation>
    <scope>NUCLEOTIDE SEQUENCE [LARGE SCALE GENOMIC DNA]</scope>
    <source>
        <strain evidence="6 7">YL28</strain>
    </source>
</reference>
<evidence type="ECO:0000313" key="7">
    <source>
        <dbReference type="Proteomes" id="UP000075766"/>
    </source>
</evidence>
<protein>
    <recommendedName>
        <fullName evidence="5">Methyl-accepting transducer domain-containing protein</fullName>
    </recommendedName>
</protein>
<dbReference type="Pfam" id="PF00015">
    <property type="entry name" value="MCPsignal"/>
    <property type="match status" value="1"/>
</dbReference>
<organism evidence="6 7">
    <name type="scientific">Marichromatium gracile</name>
    <name type="common">Chromatium gracile</name>
    <dbReference type="NCBI Taxonomy" id="1048"/>
    <lineage>
        <taxon>Bacteria</taxon>
        <taxon>Pseudomonadati</taxon>
        <taxon>Pseudomonadota</taxon>
        <taxon>Gammaproteobacteria</taxon>
        <taxon>Chromatiales</taxon>
        <taxon>Chromatiaceae</taxon>
        <taxon>Marichromatium</taxon>
    </lineage>
</organism>
<keyword evidence="4" id="KW-0175">Coiled coil</keyword>
<dbReference type="Proteomes" id="UP000075766">
    <property type="component" value="Unassembled WGS sequence"/>
</dbReference>
<dbReference type="EMBL" id="LSYU01000032">
    <property type="protein sequence ID" value="KXX65594.1"/>
    <property type="molecule type" value="Genomic_DNA"/>
</dbReference>
<dbReference type="PANTHER" id="PTHR32089">
    <property type="entry name" value="METHYL-ACCEPTING CHEMOTAXIS PROTEIN MCPB"/>
    <property type="match status" value="1"/>
</dbReference>
<keyword evidence="7" id="KW-1185">Reference proteome</keyword>
<dbReference type="SMART" id="SM00283">
    <property type="entry name" value="MA"/>
    <property type="match status" value="1"/>
</dbReference>
<evidence type="ECO:0000256" key="3">
    <source>
        <dbReference type="PROSITE-ProRule" id="PRU00284"/>
    </source>
</evidence>
<dbReference type="SUPFAM" id="SSF58104">
    <property type="entry name" value="Methyl-accepting chemotaxis protein (MCP) signaling domain"/>
    <property type="match status" value="1"/>
</dbReference>
<dbReference type="InterPro" id="IPR025991">
    <property type="entry name" value="Chemoreceptor_zinc-bind_dom"/>
</dbReference>
<evidence type="ECO:0000256" key="2">
    <source>
        <dbReference type="ARBA" id="ARBA00023224"/>
    </source>
</evidence>
<keyword evidence="2 3" id="KW-0807">Transducer</keyword>
<dbReference type="Gene3D" id="1.20.120.30">
    <property type="entry name" value="Aspartate receptor, ligand-binding domain"/>
    <property type="match status" value="1"/>
</dbReference>
<evidence type="ECO:0000256" key="4">
    <source>
        <dbReference type="SAM" id="Coils"/>
    </source>
</evidence>
<gene>
    <name evidence="6" type="ORF">AY586_09600</name>
</gene>
<dbReference type="PANTHER" id="PTHR32089:SF112">
    <property type="entry name" value="LYSOZYME-LIKE PROTEIN-RELATED"/>
    <property type="match status" value="1"/>
</dbReference>
<comment type="subcellular location">
    <subcellularLocation>
        <location evidence="1">Membrane</location>
    </subcellularLocation>
</comment>
<evidence type="ECO:0000256" key="1">
    <source>
        <dbReference type="ARBA" id="ARBA00004370"/>
    </source>
</evidence>
<feature type="coiled-coil region" evidence="4">
    <location>
        <begin position="5"/>
        <end position="46"/>
    </location>
</feature>
<comment type="caution">
    <text evidence="6">The sequence shown here is derived from an EMBL/GenBank/DDBJ whole genome shotgun (WGS) entry which is preliminary data.</text>
</comment>
<dbReference type="InterPro" id="IPR004089">
    <property type="entry name" value="MCPsignal_dom"/>
</dbReference>
<dbReference type="RefSeq" id="WP_062272991.1">
    <property type="nucleotide sequence ID" value="NZ_LSYU01000032.1"/>
</dbReference>
<name>A0ABR5VJC8_MARGR</name>
<dbReference type="Pfam" id="PF13682">
    <property type="entry name" value="CZB"/>
    <property type="match status" value="1"/>
</dbReference>